<sequence>MELSNQITHFLELIKKANKIVILTGAGISTESGLPDFRSDDGFWTKNKPIFFRDFLNDKDARLLSWKRNYELKEKLAEIKPNSGHFFITNLINKSQNNYLITQNIDGLHQVSGIDDKKIIEIHGNATKASCLNCFKEFDPTIFHNAATSNNEIPDCDACGSIVKVSTISFGQPMNEKDHTEAMFLTQSADLFISIGTSLVVQPVASLPELAKKSGAKFVILNREATPLDALADLIINAELKDIFAKISDDISIVH</sequence>
<dbReference type="CDD" id="cd01407">
    <property type="entry name" value="SIR2-fam"/>
    <property type="match status" value="1"/>
</dbReference>
<evidence type="ECO:0000256" key="3">
    <source>
        <dbReference type="ARBA" id="ARBA00023027"/>
    </source>
</evidence>
<dbReference type="EC" id="2.3.1.286" evidence="1"/>
<feature type="binding site" evidence="4">
    <location>
        <position position="159"/>
    </location>
    <ligand>
        <name>Zn(2+)</name>
        <dbReference type="ChEBI" id="CHEBI:29105"/>
    </ligand>
</feature>
<dbReference type="PANTHER" id="PTHR11085">
    <property type="entry name" value="NAD-DEPENDENT PROTEIN DEACYLASE SIRTUIN-5, MITOCHONDRIAL-RELATED"/>
    <property type="match status" value="1"/>
</dbReference>
<keyword evidence="4" id="KW-0479">Metal-binding</keyword>
<evidence type="ECO:0000256" key="4">
    <source>
        <dbReference type="PROSITE-ProRule" id="PRU00236"/>
    </source>
</evidence>
<name>A0A520MA75_9GAMM</name>
<dbReference type="EMBL" id="SHBM01000015">
    <property type="protein sequence ID" value="RZO18127.1"/>
    <property type="molecule type" value="Genomic_DNA"/>
</dbReference>
<gene>
    <name evidence="6" type="ORF">EVB00_01490</name>
</gene>
<keyword evidence="4" id="KW-0862">Zinc</keyword>
<dbReference type="Proteomes" id="UP000318359">
    <property type="component" value="Unassembled WGS sequence"/>
</dbReference>
<dbReference type="PANTHER" id="PTHR11085:SF4">
    <property type="entry name" value="NAD-DEPENDENT PROTEIN DEACYLASE"/>
    <property type="match status" value="1"/>
</dbReference>
<feature type="active site" description="Proton acceptor" evidence="4">
    <location>
        <position position="123"/>
    </location>
</feature>
<protein>
    <recommendedName>
        <fullName evidence="1">protein acetyllysine N-acetyltransferase</fullName>
        <ecNumber evidence="1">2.3.1.286</ecNumber>
    </recommendedName>
</protein>
<evidence type="ECO:0000256" key="1">
    <source>
        <dbReference type="ARBA" id="ARBA00012928"/>
    </source>
</evidence>
<evidence type="ECO:0000259" key="5">
    <source>
        <dbReference type="PROSITE" id="PS50305"/>
    </source>
</evidence>
<proteinExistence type="predicted"/>
<evidence type="ECO:0000313" key="7">
    <source>
        <dbReference type="Proteomes" id="UP000318359"/>
    </source>
</evidence>
<feature type="domain" description="Deacetylase sirtuin-type" evidence="5">
    <location>
        <begin position="1"/>
        <end position="255"/>
    </location>
</feature>
<dbReference type="AlphaFoldDB" id="A0A520MA75"/>
<feature type="binding site" evidence="4">
    <location>
        <position position="131"/>
    </location>
    <ligand>
        <name>Zn(2+)</name>
        <dbReference type="ChEBI" id="CHEBI:29105"/>
    </ligand>
</feature>
<dbReference type="InterPro" id="IPR026590">
    <property type="entry name" value="Ssirtuin_cat_dom"/>
</dbReference>
<dbReference type="InterPro" id="IPR029035">
    <property type="entry name" value="DHS-like_NAD/FAD-binding_dom"/>
</dbReference>
<feature type="binding site" evidence="4">
    <location>
        <position position="134"/>
    </location>
    <ligand>
        <name>Zn(2+)</name>
        <dbReference type="ChEBI" id="CHEBI:29105"/>
    </ligand>
</feature>
<dbReference type="InterPro" id="IPR003000">
    <property type="entry name" value="Sirtuin"/>
</dbReference>
<dbReference type="PROSITE" id="PS50305">
    <property type="entry name" value="SIRTUIN"/>
    <property type="match status" value="1"/>
</dbReference>
<comment type="caution">
    <text evidence="6">The sequence shown here is derived from an EMBL/GenBank/DDBJ whole genome shotgun (WGS) entry which is preliminary data.</text>
</comment>
<organism evidence="6 7">
    <name type="scientific">SAR86 cluster bacterium</name>
    <dbReference type="NCBI Taxonomy" id="2030880"/>
    <lineage>
        <taxon>Bacteria</taxon>
        <taxon>Pseudomonadati</taxon>
        <taxon>Pseudomonadota</taxon>
        <taxon>Gammaproteobacteria</taxon>
        <taxon>SAR86 cluster</taxon>
    </lineage>
</organism>
<feature type="binding site" evidence="4">
    <location>
        <position position="156"/>
    </location>
    <ligand>
        <name>Zn(2+)</name>
        <dbReference type="ChEBI" id="CHEBI:29105"/>
    </ligand>
</feature>
<dbReference type="Pfam" id="PF02146">
    <property type="entry name" value="SIR2"/>
    <property type="match status" value="1"/>
</dbReference>
<dbReference type="GO" id="GO:0046872">
    <property type="term" value="F:metal ion binding"/>
    <property type="evidence" value="ECO:0007669"/>
    <property type="project" value="UniProtKB-KW"/>
</dbReference>
<reference evidence="6 7" key="1">
    <citation type="submission" date="2019-02" db="EMBL/GenBank/DDBJ databases">
        <title>Prokaryotic population dynamics and viral predation in marine succession experiment using metagenomics: the confinement effect.</title>
        <authorList>
            <person name="Haro-Moreno J.M."/>
            <person name="Rodriguez-Valera F."/>
            <person name="Lopez-Perez M."/>
        </authorList>
    </citation>
    <scope>NUCLEOTIDE SEQUENCE [LARGE SCALE GENOMIC DNA]</scope>
    <source>
        <strain evidence="6">MED-G167</strain>
    </source>
</reference>
<dbReference type="Gene3D" id="3.40.50.1220">
    <property type="entry name" value="TPP-binding domain"/>
    <property type="match status" value="1"/>
</dbReference>
<accession>A0A520MA75</accession>
<dbReference type="GO" id="GO:0070403">
    <property type="term" value="F:NAD+ binding"/>
    <property type="evidence" value="ECO:0007669"/>
    <property type="project" value="InterPro"/>
</dbReference>
<dbReference type="SUPFAM" id="SSF52467">
    <property type="entry name" value="DHS-like NAD/FAD-binding domain"/>
    <property type="match status" value="1"/>
</dbReference>
<evidence type="ECO:0000313" key="6">
    <source>
        <dbReference type="EMBL" id="RZO18127.1"/>
    </source>
</evidence>
<keyword evidence="2" id="KW-0808">Transferase</keyword>
<evidence type="ECO:0000256" key="2">
    <source>
        <dbReference type="ARBA" id="ARBA00022679"/>
    </source>
</evidence>
<dbReference type="Gene3D" id="2.20.28.200">
    <property type="match status" value="1"/>
</dbReference>
<dbReference type="GO" id="GO:0017136">
    <property type="term" value="F:histone deacetylase activity, NAD-dependent"/>
    <property type="evidence" value="ECO:0007669"/>
    <property type="project" value="TreeGrafter"/>
</dbReference>
<keyword evidence="3" id="KW-0520">NAD</keyword>
<dbReference type="InterPro" id="IPR050134">
    <property type="entry name" value="NAD-dep_sirtuin_deacylases"/>
</dbReference>